<protein>
    <submittedName>
        <fullName evidence="2">Uncharacterized protein</fullName>
    </submittedName>
</protein>
<evidence type="ECO:0000313" key="2">
    <source>
        <dbReference type="EMBL" id="KAF4099079.1"/>
    </source>
</evidence>
<keyword evidence="3" id="KW-1185">Reference proteome</keyword>
<feature type="compositionally biased region" description="Basic and acidic residues" evidence="1">
    <location>
        <begin position="43"/>
        <end position="63"/>
    </location>
</feature>
<gene>
    <name evidence="2" type="ORF">G5714_021109</name>
</gene>
<proteinExistence type="predicted"/>
<sequence>MGKVRINRHVTATNSMNITDRETFTRGFSVQIFLRERRKKMAKREDEIQSDESKQKKLLREVRWNSINSGRPNFSHDTNTPEEIHSDVSDGLTDQGSNVSGRDQT</sequence>
<accession>A0A7J6BVR3</accession>
<evidence type="ECO:0000256" key="1">
    <source>
        <dbReference type="SAM" id="MobiDB-lite"/>
    </source>
</evidence>
<feature type="compositionally biased region" description="Polar residues" evidence="1">
    <location>
        <begin position="65"/>
        <end position="78"/>
    </location>
</feature>
<name>A0A7J6BVR3_9TELE</name>
<dbReference type="Proteomes" id="UP000579812">
    <property type="component" value="Unassembled WGS sequence"/>
</dbReference>
<dbReference type="AlphaFoldDB" id="A0A7J6BVR3"/>
<feature type="region of interest" description="Disordered" evidence="1">
    <location>
        <begin position="39"/>
        <end position="105"/>
    </location>
</feature>
<evidence type="ECO:0000313" key="3">
    <source>
        <dbReference type="Proteomes" id="UP000579812"/>
    </source>
</evidence>
<comment type="caution">
    <text evidence="2">The sequence shown here is derived from an EMBL/GenBank/DDBJ whole genome shotgun (WGS) entry which is preliminary data.</text>
</comment>
<dbReference type="EMBL" id="JAAMOB010000021">
    <property type="protein sequence ID" value="KAF4099079.1"/>
    <property type="molecule type" value="Genomic_DNA"/>
</dbReference>
<organism evidence="2 3">
    <name type="scientific">Onychostoma macrolepis</name>
    <dbReference type="NCBI Taxonomy" id="369639"/>
    <lineage>
        <taxon>Eukaryota</taxon>
        <taxon>Metazoa</taxon>
        <taxon>Chordata</taxon>
        <taxon>Craniata</taxon>
        <taxon>Vertebrata</taxon>
        <taxon>Euteleostomi</taxon>
        <taxon>Actinopterygii</taxon>
        <taxon>Neopterygii</taxon>
        <taxon>Teleostei</taxon>
        <taxon>Ostariophysi</taxon>
        <taxon>Cypriniformes</taxon>
        <taxon>Cyprinidae</taxon>
        <taxon>Acrossocheilinae</taxon>
        <taxon>Onychostoma</taxon>
    </lineage>
</organism>
<reference evidence="2 3" key="1">
    <citation type="submission" date="2020-04" db="EMBL/GenBank/DDBJ databases">
        <title>Chromosome-level genome assembly of a cyprinid fish Onychostoma macrolepis by integration of Nanopore Sequencing, Bionano and Hi-C technology.</title>
        <authorList>
            <person name="Wang D."/>
        </authorList>
    </citation>
    <scope>NUCLEOTIDE SEQUENCE [LARGE SCALE GENOMIC DNA]</scope>
    <source>
        <strain evidence="2">SWU-2019</strain>
        <tissue evidence="2">Muscle</tissue>
    </source>
</reference>
<feature type="compositionally biased region" description="Polar residues" evidence="1">
    <location>
        <begin position="92"/>
        <end position="105"/>
    </location>
</feature>